<evidence type="ECO:0000256" key="1">
    <source>
        <dbReference type="SAM" id="Phobius"/>
    </source>
</evidence>
<dbReference type="RefSeq" id="WP_303680411.1">
    <property type="nucleotide sequence ID" value="NZ_CATZZF010000062.1"/>
</dbReference>
<keyword evidence="1" id="KW-0472">Membrane</keyword>
<accession>A0A1Q6R258</accession>
<reference evidence="2 3" key="1">
    <citation type="journal article" date="2016" name="Nat. Biotechnol.">
        <title>Measurement of bacterial replication rates in microbial communities.</title>
        <authorList>
            <person name="Brown C.T."/>
            <person name="Olm M.R."/>
            <person name="Thomas B.C."/>
            <person name="Banfield J.F."/>
        </authorList>
    </citation>
    <scope>NUCLEOTIDE SEQUENCE [LARGE SCALE GENOMIC DNA]</scope>
    <source>
        <strain evidence="2">46_33</strain>
    </source>
</reference>
<dbReference type="STRING" id="626940.BHW43_09795"/>
<dbReference type="EMBL" id="MNTG01000045">
    <property type="protein sequence ID" value="OLA36427.1"/>
    <property type="molecule type" value="Genomic_DNA"/>
</dbReference>
<sequence>MYNLATMWLTLSVIFFLCEYVTGMLQVVTLGGLVAGSFIEGAFMCLGLKLMHVIVDKQFLLTRLQELAKRRNDSLKAMLVMAAFSLEGAVTVCRMLPGYDLNFGIMHGIFLLLLYPAAAIVLDKLMLKEQMEHGN</sequence>
<feature type="transmembrane region" description="Helical" evidence="1">
    <location>
        <begin position="75"/>
        <end position="97"/>
    </location>
</feature>
<gene>
    <name evidence="2" type="ORF">BHW43_09795</name>
</gene>
<proteinExistence type="predicted"/>
<dbReference type="AlphaFoldDB" id="A0A1Q6R258"/>
<feature type="transmembrane region" description="Helical" evidence="1">
    <location>
        <begin position="33"/>
        <end position="55"/>
    </location>
</feature>
<comment type="caution">
    <text evidence="2">The sequence shown here is derived from an EMBL/GenBank/DDBJ whole genome shotgun (WGS) entry which is preliminary data.</text>
</comment>
<name>A0A1Q6R258_9FIRM</name>
<organism evidence="2 3">
    <name type="scientific">Phascolarctobacterium succinatutens</name>
    <dbReference type="NCBI Taxonomy" id="626940"/>
    <lineage>
        <taxon>Bacteria</taxon>
        <taxon>Bacillati</taxon>
        <taxon>Bacillota</taxon>
        <taxon>Negativicutes</taxon>
        <taxon>Acidaminococcales</taxon>
        <taxon>Acidaminococcaceae</taxon>
        <taxon>Phascolarctobacterium</taxon>
    </lineage>
</organism>
<dbReference type="Proteomes" id="UP000186777">
    <property type="component" value="Unassembled WGS sequence"/>
</dbReference>
<protein>
    <submittedName>
        <fullName evidence="2">Uncharacterized protein</fullName>
    </submittedName>
</protein>
<evidence type="ECO:0000313" key="3">
    <source>
        <dbReference type="Proteomes" id="UP000186777"/>
    </source>
</evidence>
<evidence type="ECO:0000313" key="2">
    <source>
        <dbReference type="EMBL" id="OLA36427.1"/>
    </source>
</evidence>
<keyword evidence="1" id="KW-1133">Transmembrane helix</keyword>
<feature type="transmembrane region" description="Helical" evidence="1">
    <location>
        <begin position="103"/>
        <end position="122"/>
    </location>
</feature>
<keyword evidence="1" id="KW-0812">Transmembrane</keyword>